<dbReference type="Pfam" id="PF01106">
    <property type="entry name" value="NifU"/>
    <property type="match status" value="1"/>
</dbReference>
<dbReference type="GO" id="GO:0005506">
    <property type="term" value="F:iron ion binding"/>
    <property type="evidence" value="ECO:0007669"/>
    <property type="project" value="InterPro"/>
</dbReference>
<keyword evidence="2 5" id="KW-0479">Metal-binding</keyword>
<dbReference type="GO" id="GO:0016226">
    <property type="term" value="P:iron-sulfur cluster assembly"/>
    <property type="evidence" value="ECO:0007669"/>
    <property type="project" value="UniProtKB-UniRule"/>
</dbReference>
<feature type="domain" description="Core" evidence="7">
    <location>
        <begin position="2"/>
        <end position="98"/>
    </location>
</feature>
<dbReference type="PANTHER" id="PTHR11178:SF51">
    <property type="entry name" value="FE_S BIOGENESIS PROTEIN NFUA"/>
    <property type="match status" value="1"/>
</dbReference>
<comment type="function">
    <text evidence="5">Involved in iron-sulfur cluster biogenesis. Binds a 4Fe-4S cluster, can transfer this cluster to apoproteins, and thereby intervenes in the maturation of Fe/S proteins. Could also act as a scaffold/chaperone for damaged Fe/S proteins.</text>
</comment>
<comment type="cofactor">
    <cofactor evidence="5">
        <name>[4Fe-4S] cluster</name>
        <dbReference type="ChEBI" id="CHEBI:49883"/>
    </cofactor>
    <text evidence="5">Binds 1 [4Fe-4S] cluster per subunit. The cluster is presumably bound at the interface of two monomers.</text>
</comment>
<keyword evidence="1 5" id="KW-0004">4Fe-4S</keyword>
<dbReference type="SUPFAM" id="SSF117916">
    <property type="entry name" value="Fe-S cluster assembly (FSCA) domain-like"/>
    <property type="match status" value="1"/>
</dbReference>
<dbReference type="PANTHER" id="PTHR11178">
    <property type="entry name" value="IRON-SULFUR CLUSTER SCAFFOLD PROTEIN NFU-RELATED"/>
    <property type="match status" value="1"/>
</dbReference>
<evidence type="ECO:0000313" key="8">
    <source>
        <dbReference type="EMBL" id="MBD8524540.1"/>
    </source>
</evidence>
<reference evidence="8 9" key="1">
    <citation type="submission" date="2020-09" db="EMBL/GenBank/DDBJ databases">
        <title>Pseudoxanthomonas sp. CAU 1598 isolated from sand of Yaerae Beach.</title>
        <authorList>
            <person name="Kim W."/>
        </authorList>
    </citation>
    <scope>NUCLEOTIDE SEQUENCE [LARGE SCALE GENOMIC DNA]</scope>
    <source>
        <strain evidence="8 9">CAU 1598</strain>
    </source>
</reference>
<evidence type="ECO:0000313" key="9">
    <source>
        <dbReference type="Proteomes" id="UP000613768"/>
    </source>
</evidence>
<comment type="subunit">
    <text evidence="5">Homodimer.</text>
</comment>
<dbReference type="Gene3D" id="3.30.300.130">
    <property type="entry name" value="Fe-S cluster assembly (FSCA)"/>
    <property type="match status" value="1"/>
</dbReference>
<dbReference type="GO" id="GO:0051604">
    <property type="term" value="P:protein maturation"/>
    <property type="evidence" value="ECO:0007669"/>
    <property type="project" value="UniProtKB-UniRule"/>
</dbReference>
<dbReference type="SUPFAM" id="SSF89360">
    <property type="entry name" value="HesB-like domain"/>
    <property type="match status" value="1"/>
</dbReference>
<dbReference type="InterPro" id="IPR001075">
    <property type="entry name" value="NIF_FeS_clus_asmbl_NifU_C"/>
</dbReference>
<evidence type="ECO:0000256" key="2">
    <source>
        <dbReference type="ARBA" id="ARBA00022723"/>
    </source>
</evidence>
<dbReference type="InterPro" id="IPR035903">
    <property type="entry name" value="HesB-like_dom_sf"/>
</dbReference>
<dbReference type="InterPro" id="IPR000361">
    <property type="entry name" value="ATAP_core_dom"/>
</dbReference>
<comment type="similarity">
    <text evidence="5">Belongs to the NfuA family.</text>
</comment>
<evidence type="ECO:0000256" key="3">
    <source>
        <dbReference type="ARBA" id="ARBA00023004"/>
    </source>
</evidence>
<dbReference type="InterPro" id="IPR034904">
    <property type="entry name" value="FSCA_dom_sf"/>
</dbReference>
<dbReference type="Gene3D" id="2.60.300.12">
    <property type="entry name" value="HesB-like domain"/>
    <property type="match status" value="1"/>
</dbReference>
<dbReference type="EMBL" id="JACYTR010000003">
    <property type="protein sequence ID" value="MBD8524540.1"/>
    <property type="molecule type" value="Genomic_DNA"/>
</dbReference>
<evidence type="ECO:0000256" key="5">
    <source>
        <dbReference type="HAMAP-Rule" id="MF_01637"/>
    </source>
</evidence>
<keyword evidence="3 5" id="KW-0408">Iron</keyword>
<dbReference type="Pfam" id="PF01521">
    <property type="entry name" value="Fe-S_biosyn"/>
    <property type="match status" value="1"/>
</dbReference>
<evidence type="ECO:0000256" key="1">
    <source>
        <dbReference type="ARBA" id="ARBA00022485"/>
    </source>
</evidence>
<protein>
    <recommendedName>
        <fullName evidence="5">Fe/S biogenesis protein NfuA</fullName>
    </recommendedName>
</protein>
<accession>A0AAW3ZGI9</accession>
<feature type="binding site" evidence="5">
    <location>
        <position position="153"/>
    </location>
    <ligand>
        <name>[4Fe-4S] cluster</name>
        <dbReference type="ChEBI" id="CHEBI:49883"/>
    </ligand>
</feature>
<gene>
    <name evidence="5" type="primary">nfuA</name>
    <name evidence="8" type="ORF">IFO71_02195</name>
</gene>
<keyword evidence="9" id="KW-1185">Reference proteome</keyword>
<dbReference type="InterPro" id="IPR017726">
    <property type="entry name" value="Fe/S_biogenesis_protein_NfuA"/>
</dbReference>
<sequence length="196" mass="21135">MIQISESAQTYFRQLLDQQDENFVGIRLTALRAGTPGADARLEFCESADLQGDEWAVDCEGFTLFVDSASVPFFDQAEIDFEKSAGGGQVNVKAPKIKGVAPGEGSSLVERVRFVLDQEINPQLASHGGRVALQEVSAEGVVVLRFGGGCHGCGMVDVTLREGIETTLKQRVPEITAVVDATDHETGSNPYFQRQA</sequence>
<feature type="domain" description="NIF system FeS cluster assembly NifU C-terminal" evidence="6">
    <location>
        <begin position="113"/>
        <end position="179"/>
    </location>
</feature>
<dbReference type="GO" id="GO:0051539">
    <property type="term" value="F:4 iron, 4 sulfur cluster binding"/>
    <property type="evidence" value="ECO:0007669"/>
    <property type="project" value="UniProtKB-UniRule"/>
</dbReference>
<name>A0AAW3ZGI9_9GAMM</name>
<evidence type="ECO:0000259" key="7">
    <source>
        <dbReference type="Pfam" id="PF01521"/>
    </source>
</evidence>
<proteinExistence type="inferred from homology"/>
<keyword evidence="4 5" id="KW-0411">Iron-sulfur</keyword>
<dbReference type="AlphaFoldDB" id="A0AAW3ZGI9"/>
<evidence type="ECO:0000256" key="4">
    <source>
        <dbReference type="ARBA" id="ARBA00023014"/>
    </source>
</evidence>
<organism evidence="8 9">
    <name type="scientific">Pseudomarimonas arenosa</name>
    <dbReference type="NCBI Taxonomy" id="2774145"/>
    <lineage>
        <taxon>Bacteria</taxon>
        <taxon>Pseudomonadati</taxon>
        <taxon>Pseudomonadota</taxon>
        <taxon>Gammaproteobacteria</taxon>
        <taxon>Lysobacterales</taxon>
        <taxon>Lysobacteraceae</taxon>
        <taxon>Pseudomarimonas</taxon>
    </lineage>
</organism>
<dbReference type="HAMAP" id="MF_01637">
    <property type="entry name" value="Fe_S_biogen_NfuA"/>
    <property type="match status" value="1"/>
</dbReference>
<evidence type="ECO:0000259" key="6">
    <source>
        <dbReference type="Pfam" id="PF01106"/>
    </source>
</evidence>
<feature type="binding site" evidence="5">
    <location>
        <position position="150"/>
    </location>
    <ligand>
        <name>[4Fe-4S] cluster</name>
        <dbReference type="ChEBI" id="CHEBI:49883"/>
    </ligand>
</feature>
<dbReference type="RefSeq" id="WP_192027888.1">
    <property type="nucleotide sequence ID" value="NZ_JACYTR010000003.1"/>
</dbReference>
<dbReference type="Proteomes" id="UP000613768">
    <property type="component" value="Unassembled WGS sequence"/>
</dbReference>
<comment type="caution">
    <text evidence="8">The sequence shown here is derived from an EMBL/GenBank/DDBJ whole genome shotgun (WGS) entry which is preliminary data.</text>
</comment>